<protein>
    <submittedName>
        <fullName evidence="2">Uncharacterized membrane-anchored protein</fullName>
    </submittedName>
</protein>
<proteinExistence type="predicted"/>
<reference evidence="2 3" key="1">
    <citation type="submission" date="2016-10" db="EMBL/GenBank/DDBJ databases">
        <authorList>
            <person name="de Groot N.N."/>
        </authorList>
    </citation>
    <scope>NUCLEOTIDE SEQUENCE [LARGE SCALE GENOMIC DNA]</scope>
    <source>
        <strain evidence="2 3">A-4</strain>
    </source>
</reference>
<dbReference type="RefSeq" id="WP_018165467.1">
    <property type="nucleotide sequence ID" value="NZ_FMXP01000028.1"/>
</dbReference>
<evidence type="ECO:0000256" key="1">
    <source>
        <dbReference type="SAM" id="Phobius"/>
    </source>
</evidence>
<organism evidence="2 3">
    <name type="scientific">Streptococcus henryi</name>
    <dbReference type="NCBI Taxonomy" id="439219"/>
    <lineage>
        <taxon>Bacteria</taxon>
        <taxon>Bacillati</taxon>
        <taxon>Bacillota</taxon>
        <taxon>Bacilli</taxon>
        <taxon>Lactobacillales</taxon>
        <taxon>Streptococcaceae</taxon>
        <taxon>Streptococcus</taxon>
    </lineage>
</organism>
<feature type="transmembrane region" description="Helical" evidence="1">
    <location>
        <begin position="153"/>
        <end position="174"/>
    </location>
</feature>
<keyword evidence="1" id="KW-0472">Membrane</keyword>
<dbReference type="InterPro" id="IPR009214">
    <property type="entry name" value="DUF1129"/>
</dbReference>
<dbReference type="AlphaFoldDB" id="A0A1G6CXT2"/>
<keyword evidence="1" id="KW-1133">Transmembrane helix</keyword>
<gene>
    <name evidence="2" type="ORF">SAMN02910293_01862</name>
</gene>
<dbReference type="PIRSF" id="PIRSF033111">
    <property type="entry name" value="UCP033111"/>
    <property type="match status" value="1"/>
</dbReference>
<dbReference type="STRING" id="439219.SAMN02910293_01862"/>
<evidence type="ECO:0000313" key="3">
    <source>
        <dbReference type="Proteomes" id="UP000182508"/>
    </source>
</evidence>
<evidence type="ECO:0000313" key="2">
    <source>
        <dbReference type="EMBL" id="SDB37753.1"/>
    </source>
</evidence>
<sequence length="221" mass="24789">MDLQNLTKKNQEFIHIATNQLIQDGKTDAEIKTILQDVIPSILEAQKKGIPARTLLGAPTVWASAFTPKEGQDDKKTQEEKNTNPWLMWLDTSLLFLAVVTLLQAIMTFFNSKANVSGITSILALSFAGGGAMYASYLMIYRHMGKEKSQRPRWYKVFGILTLVMLAWILVYTAASLLPSYLNPQLPALVMLIIAAASFGLRYYLQKKYNILNAMTPQVQQ</sequence>
<feature type="transmembrane region" description="Helical" evidence="1">
    <location>
        <begin position="186"/>
        <end position="205"/>
    </location>
</feature>
<dbReference type="Proteomes" id="UP000182508">
    <property type="component" value="Unassembled WGS sequence"/>
</dbReference>
<dbReference type="EMBL" id="FMXP01000028">
    <property type="protein sequence ID" value="SDB37753.1"/>
    <property type="molecule type" value="Genomic_DNA"/>
</dbReference>
<name>A0A1G6CXT2_9STRE</name>
<accession>A0A1G6CXT2</accession>
<dbReference type="Pfam" id="PF06570">
    <property type="entry name" value="DUF1129"/>
    <property type="match status" value="1"/>
</dbReference>
<dbReference type="eggNOG" id="COG4858">
    <property type="taxonomic scope" value="Bacteria"/>
</dbReference>
<feature type="transmembrane region" description="Helical" evidence="1">
    <location>
        <begin position="86"/>
        <end position="107"/>
    </location>
</feature>
<keyword evidence="1" id="KW-0812">Transmembrane</keyword>
<feature type="transmembrane region" description="Helical" evidence="1">
    <location>
        <begin position="119"/>
        <end position="141"/>
    </location>
</feature>
<keyword evidence="3" id="KW-1185">Reference proteome</keyword>